<keyword evidence="3" id="KW-1185">Reference proteome</keyword>
<comment type="caution">
    <text evidence="2">The sequence shown here is derived from an EMBL/GenBank/DDBJ whole genome shotgun (WGS) entry which is preliminary data.</text>
</comment>
<dbReference type="EMBL" id="BGZK01001347">
    <property type="protein sequence ID" value="GBP77818.1"/>
    <property type="molecule type" value="Genomic_DNA"/>
</dbReference>
<protein>
    <submittedName>
        <fullName evidence="2">Uncharacterized protein</fullName>
    </submittedName>
</protein>
<evidence type="ECO:0000313" key="3">
    <source>
        <dbReference type="Proteomes" id="UP000299102"/>
    </source>
</evidence>
<accession>A0A4C1YNU3</accession>
<feature type="region of interest" description="Disordered" evidence="1">
    <location>
        <begin position="18"/>
        <end position="53"/>
    </location>
</feature>
<dbReference type="AlphaFoldDB" id="A0A4C1YNU3"/>
<gene>
    <name evidence="2" type="ORF">EVAR_51863_1</name>
</gene>
<evidence type="ECO:0000256" key="1">
    <source>
        <dbReference type="SAM" id="MobiDB-lite"/>
    </source>
</evidence>
<reference evidence="2 3" key="1">
    <citation type="journal article" date="2019" name="Commun. Biol.">
        <title>The bagworm genome reveals a unique fibroin gene that provides high tensile strength.</title>
        <authorList>
            <person name="Kono N."/>
            <person name="Nakamura H."/>
            <person name="Ohtoshi R."/>
            <person name="Tomita M."/>
            <person name="Numata K."/>
            <person name="Arakawa K."/>
        </authorList>
    </citation>
    <scope>NUCLEOTIDE SEQUENCE [LARGE SCALE GENOMIC DNA]</scope>
</reference>
<evidence type="ECO:0000313" key="2">
    <source>
        <dbReference type="EMBL" id="GBP77818.1"/>
    </source>
</evidence>
<organism evidence="2 3">
    <name type="scientific">Eumeta variegata</name>
    <name type="common">Bagworm moth</name>
    <name type="synonym">Eumeta japonica</name>
    <dbReference type="NCBI Taxonomy" id="151549"/>
    <lineage>
        <taxon>Eukaryota</taxon>
        <taxon>Metazoa</taxon>
        <taxon>Ecdysozoa</taxon>
        <taxon>Arthropoda</taxon>
        <taxon>Hexapoda</taxon>
        <taxon>Insecta</taxon>
        <taxon>Pterygota</taxon>
        <taxon>Neoptera</taxon>
        <taxon>Endopterygota</taxon>
        <taxon>Lepidoptera</taxon>
        <taxon>Glossata</taxon>
        <taxon>Ditrysia</taxon>
        <taxon>Tineoidea</taxon>
        <taxon>Psychidae</taxon>
        <taxon>Oiketicinae</taxon>
        <taxon>Eumeta</taxon>
    </lineage>
</organism>
<feature type="compositionally biased region" description="Basic and acidic residues" evidence="1">
    <location>
        <begin position="24"/>
        <end position="33"/>
    </location>
</feature>
<dbReference type="OrthoDB" id="10534651at2759"/>
<name>A0A4C1YNU3_EUMVA</name>
<sequence length="122" mass="13380">MPLSQPDYTITTRTIQMQTGATQEDGHISETRHQGSGRSFRVSKWKGHSSNGDGERILYGDNCKPLSPALSSFRGLPGPLGQEEHFDSFSVARACGPGHLRASQTYYCSMSCDSKPLVALRF</sequence>
<dbReference type="Proteomes" id="UP000299102">
    <property type="component" value="Unassembled WGS sequence"/>
</dbReference>
<proteinExistence type="predicted"/>